<dbReference type="EMBL" id="MZNU01000348">
    <property type="protein sequence ID" value="OWO99557.1"/>
    <property type="molecule type" value="Genomic_DNA"/>
</dbReference>
<dbReference type="AlphaFoldDB" id="A0A218YXH8"/>
<accession>A0A218YXH8</accession>
<keyword evidence="2" id="KW-1185">Reference proteome</keyword>
<dbReference type="InParanoid" id="A0A218YXH8"/>
<comment type="caution">
    <text evidence="1">The sequence shown here is derived from an EMBL/GenBank/DDBJ whole genome shotgun (WGS) entry which is preliminary data.</text>
</comment>
<protein>
    <submittedName>
        <fullName evidence="1">Uncharacterized protein</fullName>
    </submittedName>
</protein>
<organism evidence="1 2">
    <name type="scientific">Diplocarpon coronariae</name>
    <dbReference type="NCBI Taxonomy" id="2795749"/>
    <lineage>
        <taxon>Eukaryota</taxon>
        <taxon>Fungi</taxon>
        <taxon>Dikarya</taxon>
        <taxon>Ascomycota</taxon>
        <taxon>Pezizomycotina</taxon>
        <taxon>Leotiomycetes</taxon>
        <taxon>Helotiales</taxon>
        <taxon>Drepanopezizaceae</taxon>
        <taxon>Diplocarpon</taxon>
    </lineage>
</organism>
<evidence type="ECO:0000313" key="2">
    <source>
        <dbReference type="Proteomes" id="UP000242519"/>
    </source>
</evidence>
<evidence type="ECO:0000313" key="1">
    <source>
        <dbReference type="EMBL" id="OWO99557.1"/>
    </source>
</evidence>
<proteinExistence type="predicted"/>
<dbReference type="OrthoDB" id="62952at2759"/>
<reference evidence="1 2" key="1">
    <citation type="submission" date="2017-04" db="EMBL/GenBank/DDBJ databases">
        <title>Draft genome sequence of Marssonina coronaria NL1: causal agent of apple blotch.</title>
        <authorList>
            <person name="Cheng Q."/>
        </authorList>
    </citation>
    <scope>NUCLEOTIDE SEQUENCE [LARGE SCALE GENOMIC DNA]</scope>
    <source>
        <strain evidence="1 2">NL1</strain>
    </source>
</reference>
<name>A0A218YXH8_9HELO</name>
<sequence length="156" mass="17950">MEKERSDIALHSTNTGQFVPAEVDLYIFPELHPVEKALRLAKIASKKDDYEDFRAHRKATVDFLSGILVNLVKSSVSYEKIFDFDSSPHLNSDQFCNDDDARDDALFISEDYAKETGYEIHLDLLYLDQPLKWIPEPVGKVKVKQIPRNHVPGWLM</sequence>
<gene>
    <name evidence="1" type="ORF">B2J93_2602</name>
</gene>
<dbReference type="Proteomes" id="UP000242519">
    <property type="component" value="Unassembled WGS sequence"/>
</dbReference>